<proteinExistence type="predicted"/>
<keyword evidence="1" id="KW-0472">Membrane</keyword>
<dbReference type="Proteomes" id="UP001165393">
    <property type="component" value="Unassembled WGS sequence"/>
</dbReference>
<name>A0AA41W5X0_9GAMM</name>
<feature type="transmembrane region" description="Helical" evidence="1">
    <location>
        <begin position="7"/>
        <end position="27"/>
    </location>
</feature>
<feature type="transmembrane region" description="Helical" evidence="1">
    <location>
        <begin position="102"/>
        <end position="121"/>
    </location>
</feature>
<organism evidence="2 3">
    <name type="scientific">Echinimonas agarilytica</name>
    <dbReference type="NCBI Taxonomy" id="1215918"/>
    <lineage>
        <taxon>Bacteria</taxon>
        <taxon>Pseudomonadati</taxon>
        <taxon>Pseudomonadota</taxon>
        <taxon>Gammaproteobacteria</taxon>
        <taxon>Alteromonadales</taxon>
        <taxon>Echinimonadaceae</taxon>
        <taxon>Echinimonas</taxon>
    </lineage>
</organism>
<evidence type="ECO:0000313" key="3">
    <source>
        <dbReference type="Proteomes" id="UP001165393"/>
    </source>
</evidence>
<keyword evidence="3" id="KW-1185">Reference proteome</keyword>
<feature type="transmembrane region" description="Helical" evidence="1">
    <location>
        <begin position="39"/>
        <end position="60"/>
    </location>
</feature>
<reference evidence="2 3" key="1">
    <citation type="journal article" date="2013" name="Antonie Van Leeuwenhoek">
        <title>Echinimonas agarilytica gen. nov., sp. nov., a new gammaproteobacterium isolated from the sea urchin Strongylocentrotus intermedius.</title>
        <authorList>
            <person name="Nedashkovskaya O.I."/>
            <person name="Stenkova A.M."/>
            <person name="Zhukova N.V."/>
            <person name="Van Trappen S."/>
            <person name="Lee J.S."/>
            <person name="Kim S.B."/>
        </authorList>
    </citation>
    <scope>NUCLEOTIDE SEQUENCE [LARGE SCALE GENOMIC DNA]</scope>
    <source>
        <strain evidence="2 3">KMM 6351</strain>
    </source>
</reference>
<feature type="transmembrane region" description="Helical" evidence="1">
    <location>
        <begin position="72"/>
        <end position="96"/>
    </location>
</feature>
<dbReference type="EMBL" id="JAMQGP010000002">
    <property type="protein sequence ID" value="MCM2679153.1"/>
    <property type="molecule type" value="Genomic_DNA"/>
</dbReference>
<gene>
    <name evidence="2" type="ORF">NAF29_05610</name>
</gene>
<dbReference type="RefSeq" id="WP_251260514.1">
    <property type="nucleotide sequence ID" value="NZ_JAMQGP010000002.1"/>
</dbReference>
<accession>A0AA41W5X0</accession>
<evidence type="ECO:0000256" key="1">
    <source>
        <dbReference type="SAM" id="Phobius"/>
    </source>
</evidence>
<keyword evidence="1" id="KW-1133">Transmembrane helix</keyword>
<sequence length="129" mass="14029">MLSLPQVMYLNATSCIVFGVLFLIAPLKVGLFLSQHSTLPTLVVMTVGGILVINGFHLIWGARQSKPKEWLVWYFSLGDFLWVLASLVMVILGIGITSSMGILATVLVAVMVGSFGILQLAQLKNINRP</sequence>
<keyword evidence="1" id="KW-0812">Transmembrane</keyword>
<evidence type="ECO:0000313" key="2">
    <source>
        <dbReference type="EMBL" id="MCM2679153.1"/>
    </source>
</evidence>
<comment type="caution">
    <text evidence="2">The sequence shown here is derived from an EMBL/GenBank/DDBJ whole genome shotgun (WGS) entry which is preliminary data.</text>
</comment>
<protein>
    <submittedName>
        <fullName evidence="2">Uncharacterized protein</fullName>
    </submittedName>
</protein>
<dbReference type="AlphaFoldDB" id="A0AA41W5X0"/>